<dbReference type="PROSITE" id="PS51257">
    <property type="entry name" value="PROKAR_LIPOPROTEIN"/>
    <property type="match status" value="1"/>
</dbReference>
<evidence type="ECO:0000256" key="1">
    <source>
        <dbReference type="SAM" id="SignalP"/>
    </source>
</evidence>
<evidence type="ECO:0008006" key="4">
    <source>
        <dbReference type="Google" id="ProtNLM"/>
    </source>
</evidence>
<feature type="signal peptide" evidence="1">
    <location>
        <begin position="1"/>
        <end position="23"/>
    </location>
</feature>
<dbReference type="EMBL" id="FRCJ01000003">
    <property type="protein sequence ID" value="SHM43262.1"/>
    <property type="molecule type" value="Genomic_DNA"/>
</dbReference>
<accession>A0A1M7IR32</accession>
<keyword evidence="1" id="KW-0732">Signal</keyword>
<gene>
    <name evidence="2" type="ORF">SAMN04488494_1963</name>
</gene>
<evidence type="ECO:0000313" key="3">
    <source>
        <dbReference type="Proteomes" id="UP000184280"/>
    </source>
</evidence>
<dbReference type="OrthoDB" id="1068225at2"/>
<proteinExistence type="predicted"/>
<organism evidence="2 3">
    <name type="scientific">Xylanibacter ruminicola</name>
    <name type="common">Prevotella ruminicola</name>
    <dbReference type="NCBI Taxonomy" id="839"/>
    <lineage>
        <taxon>Bacteria</taxon>
        <taxon>Pseudomonadati</taxon>
        <taxon>Bacteroidota</taxon>
        <taxon>Bacteroidia</taxon>
        <taxon>Bacteroidales</taxon>
        <taxon>Prevotellaceae</taxon>
        <taxon>Xylanibacter</taxon>
    </lineage>
</organism>
<dbReference type="RefSeq" id="WP_139294807.1">
    <property type="nucleotide sequence ID" value="NZ_FOLF01000001.1"/>
</dbReference>
<name>A0A1M7IR32_XYLRU</name>
<sequence length="229" mass="25657">MKRIFPLFIVLVTLLSCSPGSDMLETGDPQLDPSDIPNMAIPTLDYEFKGVWTVDGLMGDTTVVRVRTSPERCLVSTGYDFPYKTIFAKVYPYVKVNRINDFRLLATNLITATKDEIEAISQLVNYCGWDNVIDDAYRCIGISDKCIYMELKPSPQNNALFLPFVVTTDDGSVMPVLLTIAPTESTAVLDRNGTSFSCVFTIAFVRLFMEGATWNTVKQLKFTSIERVK</sequence>
<feature type="chain" id="PRO_5009927015" description="Lipoprotein" evidence="1">
    <location>
        <begin position="24"/>
        <end position="229"/>
    </location>
</feature>
<protein>
    <recommendedName>
        <fullName evidence="4">Lipoprotein</fullName>
    </recommendedName>
</protein>
<evidence type="ECO:0000313" key="2">
    <source>
        <dbReference type="EMBL" id="SHM43262.1"/>
    </source>
</evidence>
<dbReference type="Proteomes" id="UP000184280">
    <property type="component" value="Unassembled WGS sequence"/>
</dbReference>
<dbReference type="AlphaFoldDB" id="A0A1M7IR32"/>
<reference evidence="2 3" key="1">
    <citation type="submission" date="2016-11" db="EMBL/GenBank/DDBJ databases">
        <authorList>
            <person name="Jaros S."/>
            <person name="Januszkiewicz K."/>
            <person name="Wedrychowicz H."/>
        </authorList>
    </citation>
    <scope>NUCLEOTIDE SEQUENCE [LARGE SCALE GENOMIC DNA]</scope>
    <source>
        <strain evidence="2 3">BPI-34</strain>
    </source>
</reference>